<dbReference type="Pfam" id="PF00117">
    <property type="entry name" value="GATase"/>
    <property type="match status" value="1"/>
</dbReference>
<dbReference type="GO" id="GO:0000162">
    <property type="term" value="P:L-tryptophan biosynthetic process"/>
    <property type="evidence" value="ECO:0007669"/>
    <property type="project" value="TreeGrafter"/>
</dbReference>
<dbReference type="InterPro" id="IPR017926">
    <property type="entry name" value="GATASE"/>
</dbReference>
<dbReference type="CDD" id="cd01743">
    <property type="entry name" value="GATase1_Anthranilate_Synthase"/>
    <property type="match status" value="1"/>
</dbReference>
<keyword evidence="4" id="KW-1185">Reference proteome</keyword>
<dbReference type="PANTHER" id="PTHR43418:SF4">
    <property type="entry name" value="MULTIFUNCTIONAL TRYPTOPHAN BIOSYNTHESIS PROTEIN"/>
    <property type="match status" value="1"/>
</dbReference>
<dbReference type="PROSITE" id="PS51273">
    <property type="entry name" value="GATASE_TYPE_1"/>
    <property type="match status" value="1"/>
</dbReference>
<sequence>MILFIDHFDSFSNNLIGWFESKGLSFQKITCDKLLSINNFDDIKAVIFSPGPGHPSQYIESLSLYKRIPYHIPFLGVCLGHQLLLMAEGGVISQINKKPMHGRQIQVKPSNFSKYFKNSELHGRFVLYNSLGCKISDPIFSKNMVALASENSFVIATEHCLYPRIGIQFHPESFASPAGSKVLNTFLRLIKC</sequence>
<dbReference type="Gene3D" id="3.40.50.880">
    <property type="match status" value="1"/>
</dbReference>
<evidence type="ECO:0000313" key="3">
    <source>
        <dbReference type="EMBL" id="RDB37193.1"/>
    </source>
</evidence>
<feature type="domain" description="Glutamine amidotransferase" evidence="2">
    <location>
        <begin position="4"/>
        <end position="187"/>
    </location>
</feature>
<dbReference type="PRINTS" id="PR00099">
    <property type="entry name" value="CPSGATASE"/>
</dbReference>
<dbReference type="InterPro" id="IPR029062">
    <property type="entry name" value="Class_I_gatase-like"/>
</dbReference>
<dbReference type="PRINTS" id="PR00096">
    <property type="entry name" value="GATASE"/>
</dbReference>
<dbReference type="InterPro" id="IPR050472">
    <property type="entry name" value="Anth_synth/Amidotransfase"/>
</dbReference>
<name>A0A369KZM8_9BACT</name>
<proteinExistence type="predicted"/>
<comment type="caution">
    <text evidence="3">The sequence shown here is derived from an EMBL/GenBank/DDBJ whole genome shotgun (WGS) entry which is preliminary data.</text>
</comment>
<keyword evidence="1" id="KW-0315">Glutamine amidotransferase</keyword>
<evidence type="ECO:0000313" key="4">
    <source>
        <dbReference type="Proteomes" id="UP000253934"/>
    </source>
</evidence>
<dbReference type="EMBL" id="QOVW01000005">
    <property type="protein sequence ID" value="RDB37193.1"/>
    <property type="molecule type" value="Genomic_DNA"/>
</dbReference>
<reference evidence="3" key="1">
    <citation type="submission" date="2018-04" db="EMBL/GenBank/DDBJ databases">
        <title>Draft genome sequence of the Candidatus Spirobacillus cienkowskii, a pathogen of freshwater Daphnia species, reconstructed from hemolymph metagenomic reads.</title>
        <authorList>
            <person name="Bresciani L."/>
            <person name="Lemos L.N."/>
            <person name="Wale N."/>
            <person name="Lin J.Y."/>
            <person name="Fernandes G.R."/>
            <person name="Duffy M.A."/>
            <person name="Rodrigues J.M."/>
        </authorList>
    </citation>
    <scope>NUCLEOTIDE SEQUENCE [LARGE SCALE GENOMIC DNA]</scope>
    <source>
        <strain evidence="3">Binning01</strain>
    </source>
</reference>
<dbReference type="Proteomes" id="UP000253934">
    <property type="component" value="Unassembled WGS sequence"/>
</dbReference>
<evidence type="ECO:0000256" key="1">
    <source>
        <dbReference type="ARBA" id="ARBA00022962"/>
    </source>
</evidence>
<organism evidence="3 4">
    <name type="scientific">Spirobacillus cienkowskii</name>
    <dbReference type="NCBI Taxonomy" id="495820"/>
    <lineage>
        <taxon>Bacteria</taxon>
        <taxon>Pseudomonadati</taxon>
        <taxon>Bdellovibrionota</taxon>
        <taxon>Oligoflexia</taxon>
        <taxon>Silvanigrellales</taxon>
        <taxon>Spirobacillus</taxon>
    </lineage>
</organism>
<dbReference type="GO" id="GO:0004049">
    <property type="term" value="F:anthranilate synthase activity"/>
    <property type="evidence" value="ECO:0007669"/>
    <property type="project" value="TreeGrafter"/>
</dbReference>
<evidence type="ECO:0000259" key="2">
    <source>
        <dbReference type="Pfam" id="PF00117"/>
    </source>
</evidence>
<dbReference type="GO" id="GO:0005829">
    <property type="term" value="C:cytosol"/>
    <property type="evidence" value="ECO:0007669"/>
    <property type="project" value="TreeGrafter"/>
</dbReference>
<dbReference type="PANTHER" id="PTHR43418">
    <property type="entry name" value="MULTIFUNCTIONAL TRYPTOPHAN BIOSYNTHESIS PROTEIN-RELATED"/>
    <property type="match status" value="1"/>
</dbReference>
<accession>A0A369KZM8</accession>
<dbReference type="PRINTS" id="PR00097">
    <property type="entry name" value="ANTSNTHASEII"/>
</dbReference>
<dbReference type="AlphaFoldDB" id="A0A369KZM8"/>
<gene>
    <name evidence="3" type="ORF">DCC88_01145</name>
</gene>
<protein>
    <submittedName>
        <fullName evidence="3">Aminodeoxychorismate/anthranilate synthase component II</fullName>
    </submittedName>
</protein>
<dbReference type="SUPFAM" id="SSF52317">
    <property type="entry name" value="Class I glutamine amidotransferase-like"/>
    <property type="match status" value="1"/>
</dbReference>
<dbReference type="InterPro" id="IPR006221">
    <property type="entry name" value="TrpG/PapA_dom"/>
</dbReference>